<reference evidence="4" key="1">
    <citation type="journal article" date="2019" name="Int. J. Syst. Evol. Microbiol.">
        <title>The Global Catalogue of Microorganisms (GCM) 10K type strain sequencing project: providing services to taxonomists for standard genome sequencing and annotation.</title>
        <authorList>
            <consortium name="The Broad Institute Genomics Platform"/>
            <consortium name="The Broad Institute Genome Sequencing Center for Infectious Disease"/>
            <person name="Wu L."/>
            <person name="Ma J."/>
        </authorList>
    </citation>
    <scope>NUCLEOTIDE SEQUENCE [LARGE SCALE GENOMIC DNA]</scope>
    <source>
        <strain evidence="4">JCM 17458</strain>
    </source>
</reference>
<keyword evidence="4" id="KW-1185">Reference proteome</keyword>
<comment type="caution">
    <text evidence="3">The sequence shown here is derived from an EMBL/GenBank/DDBJ whole genome shotgun (WGS) entry which is preliminary data.</text>
</comment>
<organism evidence="3 4">
    <name type="scientific">Brevibacterium daeguense</name>
    <dbReference type="NCBI Taxonomy" id="909936"/>
    <lineage>
        <taxon>Bacteria</taxon>
        <taxon>Bacillati</taxon>
        <taxon>Actinomycetota</taxon>
        <taxon>Actinomycetes</taxon>
        <taxon>Micrococcales</taxon>
        <taxon>Brevibacteriaceae</taxon>
        <taxon>Brevibacterium</taxon>
    </lineage>
</organism>
<feature type="domain" description="Alpha/beta-hydrolase N-terminal" evidence="2">
    <location>
        <begin position="17"/>
        <end position="231"/>
    </location>
</feature>
<dbReference type="Proteomes" id="UP001501586">
    <property type="component" value="Unassembled WGS sequence"/>
</dbReference>
<gene>
    <name evidence="3" type="ORF">GCM10022261_27770</name>
</gene>
<feature type="domain" description="Alpha/beta-hydrolase catalytic" evidence="1">
    <location>
        <begin position="259"/>
        <end position="547"/>
    </location>
</feature>
<evidence type="ECO:0000313" key="4">
    <source>
        <dbReference type="Proteomes" id="UP001501586"/>
    </source>
</evidence>
<dbReference type="RefSeq" id="WP_236863042.1">
    <property type="nucleotide sequence ID" value="NZ_BAABAZ010000012.1"/>
</dbReference>
<proteinExistence type="predicted"/>
<name>A0ABP8EML6_9MICO</name>
<dbReference type="InterPro" id="IPR027788">
    <property type="entry name" value="Alpha/beta-hydrolase_N_dom"/>
</dbReference>
<evidence type="ECO:0000313" key="3">
    <source>
        <dbReference type="EMBL" id="GAA4285246.1"/>
    </source>
</evidence>
<sequence>MKRISAAAAHAASWAALSPSLIPRTWWMTAVNVAANAFAGQKIAEAVESFLSPLRRRRRVSLPTRPPEETEFHWRTNTLILAAAVTGTTVALDRSMVRQTEIGRLTGIHSDTTRQQLAGYVVGAAGWLAIDVLLALTESGRQLAVRRLRRRLPFLPEAVLSTAVLGLIAYTWRSVLSSTLNRIGSQAVISDFARPSISTAPPEPERTGSRASFEPFATLGYHGRGFVSAGPRAARITEVLSAVQGRCAERVELSTQTPIRVFIGRLGHPDLAEAANAAVAELERAGAFERDAILLVTNTGSGWIPQWSVEAFEYLTGGRCATAAVQYSFAGSWLAFLIHRRQAQDASRELFRAVSERIARCPAERRPRIYLAGESLGALGGHGAFRSSEHMQAGIDGAVWTGTPRTTRIHAQLTADRRSFSPEILPVVGRGDRVRFVSRPADLRTAAHGEPYPQWESPRIVYAQHASDPIVWWEPRLIWRRPDWLEERRGTDVSSAVHWMPWITFWQLTSDMPRSVKLPGGFGHNYHREVVHYWNAVLDTGLSEQACARIGDAIADDLGARSGSLPLTDPAPWQAGRMEGERRSLLSGLSRVLLRPQASRADERRQGSVRRRG</sequence>
<evidence type="ECO:0000259" key="1">
    <source>
        <dbReference type="Pfam" id="PF10081"/>
    </source>
</evidence>
<evidence type="ECO:0000259" key="2">
    <source>
        <dbReference type="Pfam" id="PF15420"/>
    </source>
</evidence>
<protein>
    <submittedName>
        <fullName evidence="3">Alpha/beta-hydrolase family protein</fullName>
    </submittedName>
</protein>
<dbReference type="EMBL" id="BAABAZ010000012">
    <property type="protein sequence ID" value="GAA4285246.1"/>
    <property type="molecule type" value="Genomic_DNA"/>
</dbReference>
<dbReference type="Pfam" id="PF15420">
    <property type="entry name" value="Abhydrolase_9_N"/>
    <property type="match status" value="1"/>
</dbReference>
<dbReference type="Pfam" id="PF10081">
    <property type="entry name" value="Abhydrolase_9"/>
    <property type="match status" value="1"/>
</dbReference>
<dbReference type="InterPro" id="IPR027787">
    <property type="entry name" value="Alpha/beta-hydrolase_catalytic"/>
</dbReference>
<accession>A0ABP8EML6</accession>